<proteinExistence type="predicted"/>
<organism evidence="1 2">
    <name type="scientific">Panagrolaimus sp. ES5</name>
    <dbReference type="NCBI Taxonomy" id="591445"/>
    <lineage>
        <taxon>Eukaryota</taxon>
        <taxon>Metazoa</taxon>
        <taxon>Ecdysozoa</taxon>
        <taxon>Nematoda</taxon>
        <taxon>Chromadorea</taxon>
        <taxon>Rhabditida</taxon>
        <taxon>Tylenchina</taxon>
        <taxon>Panagrolaimomorpha</taxon>
        <taxon>Panagrolaimoidea</taxon>
        <taxon>Panagrolaimidae</taxon>
        <taxon>Panagrolaimus</taxon>
    </lineage>
</organism>
<dbReference type="Proteomes" id="UP000887579">
    <property type="component" value="Unplaced"/>
</dbReference>
<accession>A0AC34FK44</accession>
<reference evidence="2" key="1">
    <citation type="submission" date="2022-11" db="UniProtKB">
        <authorList>
            <consortium name="WormBaseParasite"/>
        </authorList>
    </citation>
    <scope>IDENTIFICATION</scope>
</reference>
<evidence type="ECO:0000313" key="2">
    <source>
        <dbReference type="WBParaSite" id="ES5_v2.g17482.t1"/>
    </source>
</evidence>
<name>A0AC34FK44_9BILA</name>
<sequence>MVQTENNGSKMLVQTASEFYEKEKAAQKETNGFISATDFESSSCVDVTDVFLTFSKDLPLGALCIANGFSLIDAMSAVELMDPKMDLGMKPMDETLGLKYAVEKNKFNERIFTTQEMIAIFDASLACIASSIDGSYFDQTIYTNICVHDPEIIKDENLRILSKAFLTFTRTIRYLVDLAGISFEEDYNYQCLRDQQSLKCNNIEVINELKSIYQKFSKFQPGAPEYSYGQRIKFLFNLFEALHCMIASPEIMSVDSTLSFEVNFKQAEALMEQAIKVFQTVKDTIKHGLQPDDGNDNNYSWLSVFQPDVNRHLFAASFPKEARLMSRKEGYEFLEKTLTFLKKFTIELPNNVKGVGNLMKYVREISSLGADIFVRSTLGLMVFPYNDQVFGKISISDLITNSMQITVAPFILNKEFNFSDEVNQEWQIFLKDASGFFIDLIQAFGMNLVRQREKIGQFMEEATSMYLKAEAIDRKIAEYLYVKPKHAECINRKPYPISTFLANHFMELMSYYIELGFKLELFVDHELPYIYWYLGEVISLWRHRFWMKAKEYIDMEKSFKPPDQLQKKFEKKKIQRDAVVMRNIIEIDKNIMKVRLMAAFCQVYFCVSAARVCSGNLVIPENEQMRYSSRFEAFCHVPSFASQSYVNYVRDSEFSKFIVNPASVCYQKAAEAAKLCVDILNMLIQLFPDSPEIKVKLDVAKRNRIACNLLSSKPEIFDSFHFEKDYLHPLIVIKSQTHK</sequence>
<evidence type="ECO:0000313" key="1">
    <source>
        <dbReference type="Proteomes" id="UP000887579"/>
    </source>
</evidence>
<protein>
    <submittedName>
        <fullName evidence="2">Protein MAK10 homolog</fullName>
    </submittedName>
</protein>
<dbReference type="WBParaSite" id="ES5_v2.g17482.t1">
    <property type="protein sequence ID" value="ES5_v2.g17482.t1"/>
    <property type="gene ID" value="ES5_v2.g17482"/>
</dbReference>